<reference evidence="1" key="1">
    <citation type="submission" date="2012-04" db="EMBL/GenBank/DDBJ databases">
        <title>The Genome Sequence of Loa loa.</title>
        <authorList>
            <consortium name="The Broad Institute Genome Sequencing Platform"/>
            <consortium name="Broad Institute Genome Sequencing Center for Infectious Disease"/>
            <person name="Nutman T.B."/>
            <person name="Fink D.L."/>
            <person name="Russ C."/>
            <person name="Young S."/>
            <person name="Zeng Q."/>
            <person name="Gargeya S."/>
            <person name="Alvarado L."/>
            <person name="Berlin A."/>
            <person name="Chapman S.B."/>
            <person name="Chen Z."/>
            <person name="Freedman E."/>
            <person name="Gellesch M."/>
            <person name="Goldberg J."/>
            <person name="Griggs A."/>
            <person name="Gujja S."/>
            <person name="Heilman E.R."/>
            <person name="Heiman D."/>
            <person name="Howarth C."/>
            <person name="Mehta T."/>
            <person name="Neiman D."/>
            <person name="Pearson M."/>
            <person name="Roberts A."/>
            <person name="Saif S."/>
            <person name="Shea T."/>
            <person name="Shenoy N."/>
            <person name="Sisk P."/>
            <person name="Stolte C."/>
            <person name="Sykes S."/>
            <person name="White J."/>
            <person name="Yandava C."/>
            <person name="Haas B."/>
            <person name="Henn M.R."/>
            <person name="Nusbaum C."/>
            <person name="Birren B."/>
        </authorList>
    </citation>
    <scope>NUCLEOTIDE SEQUENCE [LARGE SCALE GENOMIC DNA]</scope>
</reference>
<organism evidence="1 2">
    <name type="scientific">Loa loa</name>
    <name type="common">Eye worm</name>
    <name type="synonym">Filaria loa</name>
    <dbReference type="NCBI Taxonomy" id="7209"/>
    <lineage>
        <taxon>Eukaryota</taxon>
        <taxon>Metazoa</taxon>
        <taxon>Ecdysozoa</taxon>
        <taxon>Nematoda</taxon>
        <taxon>Chromadorea</taxon>
        <taxon>Rhabditida</taxon>
        <taxon>Spirurina</taxon>
        <taxon>Spiruromorpha</taxon>
        <taxon>Filarioidea</taxon>
        <taxon>Onchocercidae</taxon>
        <taxon>Loa</taxon>
    </lineage>
</organism>
<keyword evidence="1" id="KW-1185">Reference proteome</keyword>
<evidence type="ECO:0000313" key="2">
    <source>
        <dbReference type="WBParaSite" id="EN70_3756"/>
    </source>
</evidence>
<dbReference type="eggNOG" id="ENOG502SD1B">
    <property type="taxonomic scope" value="Eukaryota"/>
</dbReference>
<proteinExistence type="predicted"/>
<reference evidence="2" key="2">
    <citation type="submission" date="2016-11" db="UniProtKB">
        <authorList>
            <consortium name="WormBaseParasite"/>
        </authorList>
    </citation>
    <scope>IDENTIFICATION</scope>
</reference>
<sequence>MHVKKLEEGEKKNLDIYCSTESELDISGLICQIDLGSFSLGQNKRGDLKFIFNQAANILGFGGDRKLDLTIGEGRFNTKAQQGALFAGERVGADSSIGINEAEGVDLQNLLNFGNSPISFNNPAGQLLSFLERIKKFFTTTSSRPLDVIPSSQYENSNVRTGGFFRSFEAAEQRRISGKAMNYTQPENDDYGDYYHNAEVEDEADQREFETTSGSSGNIILNRNIGGIEFNATAI</sequence>
<dbReference type="WBParaSite" id="EN70_3756">
    <property type="protein sequence ID" value="EN70_3756"/>
    <property type="gene ID" value="EN70_3756"/>
</dbReference>
<protein>
    <submittedName>
        <fullName evidence="2">Uncharacterized protein</fullName>
    </submittedName>
</protein>
<evidence type="ECO:0000313" key="1">
    <source>
        <dbReference type="Proteomes" id="UP000095285"/>
    </source>
</evidence>
<accession>A0A1I7VL73</accession>
<name>A0A1I7VL73_LOALO</name>
<dbReference type="AlphaFoldDB" id="A0A1I7VL73"/>
<dbReference type="Proteomes" id="UP000095285">
    <property type="component" value="Unassembled WGS sequence"/>
</dbReference>